<dbReference type="EMBL" id="CP002521">
    <property type="protein sequence ID" value="ADX45640.1"/>
    <property type="molecule type" value="Genomic_DNA"/>
</dbReference>
<dbReference type="HOGENOM" id="CLU_047930_2_0_4"/>
<evidence type="ECO:0000256" key="3">
    <source>
        <dbReference type="ARBA" id="ARBA00023163"/>
    </source>
</evidence>
<evidence type="ECO:0000256" key="2">
    <source>
        <dbReference type="ARBA" id="ARBA00023125"/>
    </source>
</evidence>
<sequence length="322" mass="36290">MNQSIDRFQDIHVHASAVREWHQTYSQITAGALESSLIQLNSARCHVFREHINQRVVQHGEAPRGKLCFAVPIAIPGSIRMQGREADDKSIFVLRGGEEFMFHMPMGMDLLAITFEQSFFDQALADTPWEREIGMLLRQPVIKVPQQRLEEARRRLLAIFSRAMASGDAGVPLQGEPPQALEQAMLDEMLRLVTDPACDRAQRHGSSTHSFIVEKCHRLAMSDAVNVPSVMDLCERLHVSRRTVQNSFRTVAETTPLNYLRSVRLNGVRRKLMSTAASELSIGDAASAWGFFHLSHFAAEYQELFGELPSQTRRADARRLAS</sequence>
<dbReference type="InterPro" id="IPR053142">
    <property type="entry name" value="PchR_regulatory_protein"/>
</dbReference>
<dbReference type="AlphaFoldDB" id="F0Q5L2"/>
<keyword evidence="6" id="KW-1185">Reference proteome</keyword>
<keyword evidence="3" id="KW-0804">Transcription</keyword>
<dbReference type="InterPro" id="IPR009057">
    <property type="entry name" value="Homeodomain-like_sf"/>
</dbReference>
<dbReference type="InterPro" id="IPR018062">
    <property type="entry name" value="HTH_AraC-typ_CS"/>
</dbReference>
<name>F0Q5L2_PARA1</name>
<accession>F0Q5L2</accession>
<protein>
    <submittedName>
        <fullName evidence="5">Transcriptional regulator, AraC family</fullName>
    </submittedName>
</protein>
<dbReference type="PROSITE" id="PS01124">
    <property type="entry name" value="HTH_ARAC_FAMILY_2"/>
    <property type="match status" value="1"/>
</dbReference>
<dbReference type="Pfam" id="PF12833">
    <property type="entry name" value="HTH_18"/>
    <property type="match status" value="1"/>
</dbReference>
<dbReference type="InterPro" id="IPR018060">
    <property type="entry name" value="HTH_AraC"/>
</dbReference>
<dbReference type="OrthoDB" id="185346at2"/>
<dbReference type="GO" id="GO:0003700">
    <property type="term" value="F:DNA-binding transcription factor activity"/>
    <property type="evidence" value="ECO:0007669"/>
    <property type="project" value="InterPro"/>
</dbReference>
<evidence type="ECO:0000256" key="1">
    <source>
        <dbReference type="ARBA" id="ARBA00023015"/>
    </source>
</evidence>
<dbReference type="RefSeq" id="WP_013594159.1">
    <property type="nucleotide sequence ID" value="NC_015138.1"/>
</dbReference>
<keyword evidence="1" id="KW-0805">Transcription regulation</keyword>
<evidence type="ECO:0000259" key="4">
    <source>
        <dbReference type="PROSITE" id="PS01124"/>
    </source>
</evidence>
<dbReference type="GO" id="GO:0043565">
    <property type="term" value="F:sequence-specific DNA binding"/>
    <property type="evidence" value="ECO:0007669"/>
    <property type="project" value="InterPro"/>
</dbReference>
<keyword evidence="2" id="KW-0238">DNA-binding</keyword>
<dbReference type="SUPFAM" id="SSF46689">
    <property type="entry name" value="Homeodomain-like"/>
    <property type="match status" value="1"/>
</dbReference>
<dbReference type="PANTHER" id="PTHR47893:SF1">
    <property type="entry name" value="REGULATORY PROTEIN PCHR"/>
    <property type="match status" value="1"/>
</dbReference>
<organism evidence="5 6">
    <name type="scientific">Paracidovorax avenae (strain ATCC 19860 / DSM 7227 / CCUG 15838 / JCM 20985 / LMG 2117 / NCPPB 1011)</name>
    <name type="common">Acidovorax avenae</name>
    <dbReference type="NCBI Taxonomy" id="643561"/>
    <lineage>
        <taxon>Bacteria</taxon>
        <taxon>Pseudomonadati</taxon>
        <taxon>Pseudomonadota</taxon>
        <taxon>Betaproteobacteria</taxon>
        <taxon>Burkholderiales</taxon>
        <taxon>Comamonadaceae</taxon>
        <taxon>Paracidovorax</taxon>
    </lineage>
</organism>
<dbReference type="PANTHER" id="PTHR47893">
    <property type="entry name" value="REGULATORY PROTEIN PCHR"/>
    <property type="match status" value="1"/>
</dbReference>
<proteinExistence type="predicted"/>
<feature type="domain" description="HTH araC/xylS-type" evidence="4">
    <location>
        <begin position="214"/>
        <end position="315"/>
    </location>
</feature>
<evidence type="ECO:0000313" key="6">
    <source>
        <dbReference type="Proteomes" id="UP000002482"/>
    </source>
</evidence>
<dbReference type="SMART" id="SM00342">
    <property type="entry name" value="HTH_ARAC"/>
    <property type="match status" value="1"/>
</dbReference>
<dbReference type="KEGG" id="aaa:Acav_1722"/>
<evidence type="ECO:0000313" key="5">
    <source>
        <dbReference type="EMBL" id="ADX45640.1"/>
    </source>
</evidence>
<gene>
    <name evidence="5" type="ordered locus">Acav_1722</name>
</gene>
<dbReference type="PROSITE" id="PS00041">
    <property type="entry name" value="HTH_ARAC_FAMILY_1"/>
    <property type="match status" value="1"/>
</dbReference>
<reference evidence="5" key="1">
    <citation type="submission" date="2011-02" db="EMBL/GenBank/DDBJ databases">
        <title>Complete sequence of Acidovorax avenae subsp. avenae ATCC 19860.</title>
        <authorList>
            <consortium name="US DOE Joint Genome Institute"/>
            <person name="Lucas S."/>
            <person name="Copeland A."/>
            <person name="Lapidus A."/>
            <person name="Cheng J.-F."/>
            <person name="Goodwin L."/>
            <person name="Pitluck S."/>
            <person name="Chertkov O."/>
            <person name="Held B."/>
            <person name="Detter J.C."/>
            <person name="Han C."/>
            <person name="Tapia R."/>
            <person name="Land M."/>
            <person name="Hauser L."/>
            <person name="Kyrpides N."/>
            <person name="Ivanova N."/>
            <person name="Ovchinnikova G."/>
            <person name="Pagani I."/>
            <person name="Gordon S."/>
            <person name="Woyke T."/>
        </authorList>
    </citation>
    <scope>NUCLEOTIDE SEQUENCE</scope>
    <source>
        <strain evidence="5">ATCC 19860</strain>
    </source>
</reference>
<dbReference type="Gene3D" id="1.10.10.60">
    <property type="entry name" value="Homeodomain-like"/>
    <property type="match status" value="1"/>
</dbReference>
<dbReference type="GeneID" id="34238340"/>
<dbReference type="Proteomes" id="UP000002482">
    <property type="component" value="Chromosome"/>
</dbReference>